<reference evidence="3 4" key="1">
    <citation type="journal article" date="2010" name="Cell">
        <title>The genome of Naegleria gruberi illuminates early eukaryotic versatility.</title>
        <authorList>
            <person name="Fritz-Laylin L.K."/>
            <person name="Prochnik S.E."/>
            <person name="Ginger M.L."/>
            <person name="Dacks J.B."/>
            <person name="Carpenter M.L."/>
            <person name="Field M.C."/>
            <person name="Kuo A."/>
            <person name="Paredez A."/>
            <person name="Chapman J."/>
            <person name="Pham J."/>
            <person name="Shu S."/>
            <person name="Neupane R."/>
            <person name="Cipriano M."/>
            <person name="Mancuso J."/>
            <person name="Tu H."/>
            <person name="Salamov A."/>
            <person name="Lindquist E."/>
            <person name="Shapiro H."/>
            <person name="Lucas S."/>
            <person name="Grigoriev I.V."/>
            <person name="Cande W.Z."/>
            <person name="Fulton C."/>
            <person name="Rokhsar D.S."/>
            <person name="Dawson S.C."/>
        </authorList>
    </citation>
    <scope>NUCLEOTIDE SEQUENCE [LARGE SCALE GENOMIC DNA]</scope>
    <source>
        <strain evidence="3 4">NEG-M</strain>
    </source>
</reference>
<evidence type="ECO:0000256" key="1">
    <source>
        <dbReference type="SAM" id="MobiDB-lite"/>
    </source>
</evidence>
<keyword evidence="2" id="KW-0812">Transmembrane</keyword>
<accession>D2VMT4</accession>
<feature type="region of interest" description="Disordered" evidence="1">
    <location>
        <begin position="311"/>
        <end position="421"/>
    </location>
</feature>
<feature type="compositionally biased region" description="Low complexity" evidence="1">
    <location>
        <begin position="311"/>
        <end position="337"/>
    </location>
</feature>
<evidence type="ECO:0000313" key="4">
    <source>
        <dbReference type="Proteomes" id="UP000006671"/>
    </source>
</evidence>
<gene>
    <name evidence="3" type="ORF">NAEGRDRAFT_58704</name>
</gene>
<dbReference type="STRING" id="5762.D2VMT4"/>
<dbReference type="RefSeq" id="XP_002674536.1">
    <property type="nucleotide sequence ID" value="XM_002674490.1"/>
</dbReference>
<evidence type="ECO:0000256" key="2">
    <source>
        <dbReference type="SAM" id="Phobius"/>
    </source>
</evidence>
<evidence type="ECO:0000313" key="3">
    <source>
        <dbReference type="EMBL" id="EFC41792.1"/>
    </source>
</evidence>
<keyword evidence="2" id="KW-0472">Membrane</keyword>
<keyword evidence="2" id="KW-1133">Transmembrane helix</keyword>
<feature type="compositionally biased region" description="Low complexity" evidence="1">
    <location>
        <begin position="360"/>
        <end position="385"/>
    </location>
</feature>
<organism evidence="4">
    <name type="scientific">Naegleria gruberi</name>
    <name type="common">Amoeba</name>
    <dbReference type="NCBI Taxonomy" id="5762"/>
    <lineage>
        <taxon>Eukaryota</taxon>
        <taxon>Discoba</taxon>
        <taxon>Heterolobosea</taxon>
        <taxon>Tetramitia</taxon>
        <taxon>Eutetramitia</taxon>
        <taxon>Vahlkampfiidae</taxon>
        <taxon>Naegleria</taxon>
    </lineage>
</organism>
<name>D2VMT4_NAEGR</name>
<keyword evidence="4" id="KW-1185">Reference proteome</keyword>
<feature type="transmembrane region" description="Helical" evidence="2">
    <location>
        <begin position="12"/>
        <end position="33"/>
    </location>
</feature>
<dbReference type="VEuPathDB" id="AmoebaDB:NAEGRDRAFT_58704"/>
<dbReference type="InParanoid" id="D2VMT4"/>
<dbReference type="EMBL" id="GG738883">
    <property type="protein sequence ID" value="EFC41792.1"/>
    <property type="molecule type" value="Genomic_DNA"/>
</dbReference>
<proteinExistence type="predicted"/>
<dbReference type="KEGG" id="ngr:NAEGRDRAFT_58704"/>
<protein>
    <submittedName>
        <fullName evidence="3">Uncharacterized protein</fullName>
    </submittedName>
</protein>
<feature type="transmembrane region" description="Helical" evidence="2">
    <location>
        <begin position="53"/>
        <end position="72"/>
    </location>
</feature>
<feature type="transmembrane region" description="Helical" evidence="2">
    <location>
        <begin position="221"/>
        <end position="238"/>
    </location>
</feature>
<dbReference type="GeneID" id="8855992"/>
<dbReference type="Proteomes" id="UP000006671">
    <property type="component" value="Unassembled WGS sequence"/>
</dbReference>
<feature type="transmembrane region" description="Helical" evidence="2">
    <location>
        <begin position="250"/>
        <end position="277"/>
    </location>
</feature>
<dbReference type="AlphaFoldDB" id="D2VMT4"/>
<dbReference type="OMA" id="RYGTANI"/>
<sequence>MSTRVNQHHSLIFYFLVAAGVLTLIHSQLVAAVNAASGYVYPKNYLTLNVNSGVYSVSFSSSCSLVLGYISYSNYNDLDKLATSVPSTFTVISKGTTYYSNSYSYYSLDSNYYFVLFNNGSSNSCYASTFSVALEMNTLSSSTRSFTLPYGITKTFSNIYSYNRLVVTSSSSSSMSLYYKSDYSYSTPTTTPNSLSLYSISRYGTANIPLSTSRSSSYTSYVYLSCGNIGGCPVTLSLDSDGSDSGASTIIGAIVGPIAFVVIFTFIVIISVVSTCVARRRRMLMLAAATSAVATTTTYSTQPTYVPVPTPVSTTTTTTENTTVYVPPPVTTTAQQPYNPNQGYIPQPGVPQPYNPNQAYYSQPPTSQPYQSYQPYQQYQQQQPNTQPPPYYNPGVGVYPTNNVPAQQEPRPAFNPNVDSV</sequence>